<dbReference type="PANTHER" id="PTHR47969:SF9">
    <property type="entry name" value="KINESIN-LIKE PROTEIN"/>
    <property type="match status" value="1"/>
</dbReference>
<dbReference type="Gene3D" id="3.40.850.10">
    <property type="entry name" value="Kinesin motor domain"/>
    <property type="match status" value="1"/>
</dbReference>
<dbReference type="GO" id="GO:0003777">
    <property type="term" value="F:microtubule motor activity"/>
    <property type="evidence" value="ECO:0007669"/>
    <property type="project" value="InterPro"/>
</dbReference>
<dbReference type="CDD" id="cd01376">
    <property type="entry name" value="KISc_KID_like"/>
    <property type="match status" value="1"/>
</dbReference>
<dbReference type="FunFam" id="3.40.850.10:FF:000087">
    <property type="entry name" value="Kinesin-like protein"/>
    <property type="match status" value="1"/>
</dbReference>
<accession>A0A498K4D7</accession>
<dbReference type="SMART" id="SM00129">
    <property type="entry name" value="KISc"/>
    <property type="match status" value="1"/>
</dbReference>
<dbReference type="InterPro" id="IPR001752">
    <property type="entry name" value="Kinesin_motor_dom"/>
</dbReference>
<feature type="region of interest" description="Disordered" evidence="8">
    <location>
        <begin position="465"/>
        <end position="501"/>
    </location>
</feature>
<evidence type="ECO:0000256" key="6">
    <source>
        <dbReference type="PROSITE-ProRule" id="PRU00283"/>
    </source>
</evidence>
<dbReference type="InterPro" id="IPR036961">
    <property type="entry name" value="Kinesin_motor_dom_sf"/>
</dbReference>
<dbReference type="InterPro" id="IPR019821">
    <property type="entry name" value="Kinesin_motor_CS"/>
</dbReference>
<feature type="compositionally biased region" description="Polar residues" evidence="8">
    <location>
        <begin position="479"/>
        <end position="496"/>
    </location>
</feature>
<keyword evidence="11" id="KW-1185">Reference proteome</keyword>
<dbReference type="EMBL" id="RDQH01000330">
    <property type="protein sequence ID" value="RXI02236.1"/>
    <property type="molecule type" value="Genomic_DNA"/>
</dbReference>
<sequence length="749" mass="81933">MEVGRFLGSTSATPAKSANPNSISKVRVIVRVRPFLPQEIAAGNGDQTPCASVVEQESDSSAEEVVVYLKDKDTSRNECYRLDSCFAQEDNNVGRIFSREVCPLIPGLFHGCNATVFAYGATGSGKTYTMQGTDEMPGLMPLAMSKILSMCQSTGSSVELSYYEVYMDRCYDLLEIKAKEITVLDDKDGQIHLRGLSRVPVKSMSEFYEAFSCGIQRRKTAHTGLNDVSSRSHGVLVIAVSTPHDDGSGDFVTGKLNLIDLAGNEDNRRTFNEGIRLQESAKINQSLFALSNVIYALNNNLSRVPYRESKLTRILQDSLGGMSQALMITCLNPGEYQESVHTVSLAARSRHITNFVPSAHKQETPKVKVDMEAKLRAWLESRGKTKSARRIEAFSSPLLGKTPSSSIANVKKRNINLSSMKSKVNTNRSACTAKERKITIPMRNIFDNESVVDSNLENAQFAAKDNKQEGNAGGGGSIFESNTSEPSNQEENSPGSSLRKALSPINTNINQKPLNETLFTNGDCTPKTPSLATCTKNMFQITGTPLDKFTACGSNLKKFLLQEYIDFLNTANREELLELRGIGVKMAEYILELRETSPLKSLNDLEKIGLSTKQIVNLFNKAAVGVLDKQIKATPSCSDILQVKDRDTGLNLKKERDFSGSLPLRLFIKAHQPTTTFIITVSSLSLPLFPSLSPKMLLRLEHANPTPPISTLHQIPTSPSLSAVRLAPNRSTSTPGLASSKPTASEPTP</sequence>
<proteinExistence type="inferred from homology"/>
<dbReference type="AlphaFoldDB" id="A0A498K4D7"/>
<dbReference type="GO" id="GO:0005874">
    <property type="term" value="C:microtubule"/>
    <property type="evidence" value="ECO:0007669"/>
    <property type="project" value="UniProtKB-KW"/>
</dbReference>
<feature type="domain" description="Kinesin motor" evidence="9">
    <location>
        <begin position="25"/>
        <end position="352"/>
    </location>
</feature>
<keyword evidence="3 6" id="KW-0067">ATP-binding</keyword>
<comment type="similarity">
    <text evidence="5">Belongs to the TRAFAC class myosin-kinesin ATPase superfamily. Kinesin family. KIN-10 subfamily.</text>
</comment>
<dbReference type="PRINTS" id="PR00380">
    <property type="entry name" value="KINESINHEAVY"/>
</dbReference>
<evidence type="ECO:0000256" key="2">
    <source>
        <dbReference type="ARBA" id="ARBA00022741"/>
    </source>
</evidence>
<name>A0A498K4D7_MALDO</name>
<dbReference type="Pfam" id="PF00225">
    <property type="entry name" value="Kinesin"/>
    <property type="match status" value="1"/>
</dbReference>
<dbReference type="GO" id="GO:0005524">
    <property type="term" value="F:ATP binding"/>
    <property type="evidence" value="ECO:0007669"/>
    <property type="project" value="UniProtKB-UniRule"/>
</dbReference>
<dbReference type="GO" id="GO:0051231">
    <property type="term" value="P:spindle elongation"/>
    <property type="evidence" value="ECO:0007669"/>
    <property type="project" value="TreeGrafter"/>
</dbReference>
<dbReference type="GO" id="GO:0007052">
    <property type="term" value="P:mitotic spindle organization"/>
    <property type="evidence" value="ECO:0007669"/>
    <property type="project" value="TreeGrafter"/>
</dbReference>
<dbReference type="InterPro" id="IPR010994">
    <property type="entry name" value="RuvA_2-like"/>
</dbReference>
<dbReference type="SUPFAM" id="SSF47781">
    <property type="entry name" value="RuvA domain 2-like"/>
    <property type="match status" value="1"/>
</dbReference>
<dbReference type="PROSITE" id="PS50067">
    <property type="entry name" value="KINESIN_MOTOR_2"/>
    <property type="match status" value="1"/>
</dbReference>
<evidence type="ECO:0000313" key="10">
    <source>
        <dbReference type="EMBL" id="RXI02236.1"/>
    </source>
</evidence>
<organism evidence="10 11">
    <name type="scientific">Malus domestica</name>
    <name type="common">Apple</name>
    <name type="synonym">Pyrus malus</name>
    <dbReference type="NCBI Taxonomy" id="3750"/>
    <lineage>
        <taxon>Eukaryota</taxon>
        <taxon>Viridiplantae</taxon>
        <taxon>Streptophyta</taxon>
        <taxon>Embryophyta</taxon>
        <taxon>Tracheophyta</taxon>
        <taxon>Spermatophyta</taxon>
        <taxon>Magnoliopsida</taxon>
        <taxon>eudicotyledons</taxon>
        <taxon>Gunneridae</taxon>
        <taxon>Pentapetalae</taxon>
        <taxon>rosids</taxon>
        <taxon>fabids</taxon>
        <taxon>Rosales</taxon>
        <taxon>Rosaceae</taxon>
        <taxon>Amygdaloideae</taxon>
        <taxon>Maleae</taxon>
        <taxon>Malus</taxon>
    </lineage>
</organism>
<dbReference type="GO" id="GO:0007018">
    <property type="term" value="P:microtubule-based movement"/>
    <property type="evidence" value="ECO:0007669"/>
    <property type="project" value="InterPro"/>
</dbReference>
<evidence type="ECO:0000259" key="9">
    <source>
        <dbReference type="PROSITE" id="PS50067"/>
    </source>
</evidence>
<dbReference type="STRING" id="3750.A0A498K4D7"/>
<dbReference type="GO" id="GO:0008017">
    <property type="term" value="F:microtubule binding"/>
    <property type="evidence" value="ECO:0007669"/>
    <property type="project" value="InterPro"/>
</dbReference>
<evidence type="ECO:0000256" key="7">
    <source>
        <dbReference type="RuleBase" id="RU000394"/>
    </source>
</evidence>
<dbReference type="InterPro" id="IPR027640">
    <property type="entry name" value="Kinesin-like_fam"/>
</dbReference>
<keyword evidence="4 6" id="KW-0505">Motor protein</keyword>
<keyword evidence="2 6" id="KW-0547">Nucleotide-binding</keyword>
<dbReference type="InterPro" id="IPR027417">
    <property type="entry name" value="P-loop_NTPase"/>
</dbReference>
<reference evidence="10 11" key="1">
    <citation type="submission" date="2018-10" db="EMBL/GenBank/DDBJ databases">
        <title>A high-quality apple genome assembly.</title>
        <authorList>
            <person name="Hu J."/>
        </authorList>
    </citation>
    <scope>NUCLEOTIDE SEQUENCE [LARGE SCALE GENOMIC DNA]</scope>
    <source>
        <strain evidence="11">cv. HFTH1</strain>
        <tissue evidence="10">Young leaf</tissue>
    </source>
</reference>
<dbReference type="Proteomes" id="UP000290289">
    <property type="component" value="Chromosome 4"/>
</dbReference>
<keyword evidence="1 7" id="KW-0493">Microtubule</keyword>
<dbReference type="SUPFAM" id="SSF52540">
    <property type="entry name" value="P-loop containing nucleoside triphosphate hydrolases"/>
    <property type="match status" value="1"/>
</dbReference>
<evidence type="ECO:0000256" key="8">
    <source>
        <dbReference type="SAM" id="MobiDB-lite"/>
    </source>
</evidence>
<evidence type="ECO:0000313" key="11">
    <source>
        <dbReference type="Proteomes" id="UP000290289"/>
    </source>
</evidence>
<dbReference type="GO" id="GO:0005875">
    <property type="term" value="C:microtubule associated complex"/>
    <property type="evidence" value="ECO:0007669"/>
    <property type="project" value="TreeGrafter"/>
</dbReference>
<dbReference type="FunFam" id="1.10.150.280:FF:000003">
    <property type="entry name" value="Kinesin-like protein KIN-10C"/>
    <property type="match status" value="1"/>
</dbReference>
<protein>
    <recommendedName>
        <fullName evidence="7">Kinesin-like protein</fullName>
    </recommendedName>
</protein>
<dbReference type="PANTHER" id="PTHR47969">
    <property type="entry name" value="CHROMOSOME-ASSOCIATED KINESIN KIF4A-RELATED"/>
    <property type="match status" value="1"/>
</dbReference>
<evidence type="ECO:0000256" key="3">
    <source>
        <dbReference type="ARBA" id="ARBA00022840"/>
    </source>
</evidence>
<feature type="region of interest" description="Disordered" evidence="8">
    <location>
        <begin position="725"/>
        <end position="749"/>
    </location>
</feature>
<dbReference type="PROSITE" id="PS00411">
    <property type="entry name" value="KINESIN_MOTOR_1"/>
    <property type="match status" value="1"/>
</dbReference>
<evidence type="ECO:0000256" key="5">
    <source>
        <dbReference type="ARBA" id="ARBA00061615"/>
    </source>
</evidence>
<evidence type="ECO:0000256" key="4">
    <source>
        <dbReference type="ARBA" id="ARBA00023175"/>
    </source>
</evidence>
<feature type="compositionally biased region" description="Polar residues" evidence="8">
    <location>
        <begin position="729"/>
        <end position="749"/>
    </location>
</feature>
<evidence type="ECO:0000256" key="1">
    <source>
        <dbReference type="ARBA" id="ARBA00022701"/>
    </source>
</evidence>
<gene>
    <name evidence="10" type="ORF">DVH24_026766</name>
</gene>
<dbReference type="Gene3D" id="1.10.150.280">
    <property type="entry name" value="AF1531-like domain"/>
    <property type="match status" value="1"/>
</dbReference>
<feature type="binding site" evidence="6">
    <location>
        <begin position="120"/>
        <end position="127"/>
    </location>
    <ligand>
        <name>ATP</name>
        <dbReference type="ChEBI" id="CHEBI:30616"/>
    </ligand>
</feature>
<comment type="caution">
    <text evidence="10">The sequence shown here is derived from an EMBL/GenBank/DDBJ whole genome shotgun (WGS) entry which is preliminary data.</text>
</comment>